<sequence>MAKVIAVAGLPGSGKTTVAKIIERYGYTYYSLGDIVREEAHNMGLPPDKVSVILRLESGRRAIVSRLLKNVKPREKIVIDGIRSLEEVEAIEETMGLVVLIYVVASRKVRYQRLASRGRSDDPSTYSQFLMRDIRELWFGLADLLTRADYILVNERKTVEEIEKEIITLL</sequence>
<dbReference type="SUPFAM" id="SSF52540">
    <property type="entry name" value="P-loop containing nucleoside triphosphate hydrolases"/>
    <property type="match status" value="1"/>
</dbReference>
<dbReference type="Proteomes" id="UP000002595">
    <property type="component" value="Chromosome"/>
</dbReference>
<dbReference type="EMBL" id="CP000504">
    <property type="protein sequence ID" value="ABL88809.1"/>
    <property type="molecule type" value="Genomic_DNA"/>
</dbReference>
<accession>A1RV27</accession>
<dbReference type="OrthoDB" id="85381at2157"/>
<evidence type="ECO:0000313" key="2">
    <source>
        <dbReference type="Proteomes" id="UP000002595"/>
    </source>
</evidence>
<keyword evidence="1" id="KW-0808">Transferase</keyword>
<protein>
    <submittedName>
        <fullName evidence="1">Adenylate kinase, conjectural</fullName>
    </submittedName>
</protein>
<dbReference type="eggNOG" id="arCOG01045">
    <property type="taxonomic scope" value="Archaea"/>
</dbReference>
<name>A1RV27_PYRIL</name>
<dbReference type="PANTHER" id="PTHR41930:SF1">
    <property type="entry name" value="DEPHOSPHO-COA KINASE"/>
    <property type="match status" value="1"/>
</dbReference>
<organism evidence="1 2">
    <name type="scientific">Pyrobaculum islandicum (strain DSM 4184 / JCM 9189 / GEO3)</name>
    <dbReference type="NCBI Taxonomy" id="384616"/>
    <lineage>
        <taxon>Archaea</taxon>
        <taxon>Thermoproteota</taxon>
        <taxon>Thermoprotei</taxon>
        <taxon>Thermoproteales</taxon>
        <taxon>Thermoproteaceae</taxon>
        <taxon>Pyrobaculum</taxon>
    </lineage>
</organism>
<keyword evidence="2" id="KW-1185">Reference proteome</keyword>
<gene>
    <name evidence="1" type="ordered locus">Pisl_1657</name>
</gene>
<proteinExistence type="predicted"/>
<dbReference type="InterPro" id="IPR027417">
    <property type="entry name" value="P-loop_NTPase"/>
</dbReference>
<dbReference type="GO" id="GO:0016301">
    <property type="term" value="F:kinase activity"/>
    <property type="evidence" value="ECO:0007669"/>
    <property type="project" value="UniProtKB-KW"/>
</dbReference>
<dbReference type="AlphaFoldDB" id="A1RV27"/>
<evidence type="ECO:0000313" key="1">
    <source>
        <dbReference type="EMBL" id="ABL88809.1"/>
    </source>
</evidence>
<dbReference type="HOGENOM" id="CLU_096329_1_0_2"/>
<dbReference type="Gene3D" id="3.40.50.300">
    <property type="entry name" value="P-loop containing nucleotide triphosphate hydrolases"/>
    <property type="match status" value="1"/>
</dbReference>
<dbReference type="RefSeq" id="WP_011763384.1">
    <property type="nucleotide sequence ID" value="NC_008701.1"/>
</dbReference>
<dbReference type="Pfam" id="PF13207">
    <property type="entry name" value="AAA_17"/>
    <property type="match status" value="1"/>
</dbReference>
<dbReference type="KEGG" id="pis:Pisl_1657"/>
<reference evidence="1" key="1">
    <citation type="submission" date="2006-12" db="EMBL/GenBank/DDBJ databases">
        <title>Complete sequence of Pyrobaculum islandicum DSM 4184.</title>
        <authorList>
            <person name="Copeland A."/>
            <person name="Lucas S."/>
            <person name="Lapidus A."/>
            <person name="Barry K."/>
            <person name="Detter J.C."/>
            <person name="Glavina del Rio T."/>
            <person name="Dalin E."/>
            <person name="Tice H."/>
            <person name="Pitluck S."/>
            <person name="Meincke L."/>
            <person name="Brettin T."/>
            <person name="Bruce D."/>
            <person name="Han C."/>
            <person name="Tapia R."/>
            <person name="Gilna P."/>
            <person name="Schmutz J."/>
            <person name="Larimer F."/>
            <person name="Land M."/>
            <person name="Hauser L."/>
            <person name="Kyrpides N."/>
            <person name="Mikhailova N."/>
            <person name="Cozen A.E."/>
            <person name="Fitz-Gibbon S.T."/>
            <person name="House C.H."/>
            <person name="Saltikov C."/>
            <person name="Lowe T."/>
            <person name="Richardson P."/>
        </authorList>
    </citation>
    <scope>NUCLEOTIDE SEQUENCE [LARGE SCALE GENOMIC DNA]</scope>
    <source>
        <strain evidence="1">DSM 4184</strain>
    </source>
</reference>
<dbReference type="STRING" id="384616.Pisl_1657"/>
<dbReference type="PANTHER" id="PTHR41930">
    <property type="entry name" value="UPF0200 PROTEIN MJ1399"/>
    <property type="match status" value="1"/>
</dbReference>
<keyword evidence="1" id="KW-0418">Kinase</keyword>
<dbReference type="GeneID" id="4617689"/>